<organism evidence="2 3">
    <name type="scientific">Mycobacterium kyorinense</name>
    <dbReference type="NCBI Taxonomy" id="487514"/>
    <lineage>
        <taxon>Bacteria</taxon>
        <taxon>Bacillati</taxon>
        <taxon>Actinomycetota</taxon>
        <taxon>Actinomycetes</taxon>
        <taxon>Mycobacteriales</taxon>
        <taxon>Mycobacteriaceae</taxon>
        <taxon>Mycobacterium</taxon>
    </lineage>
</organism>
<dbReference type="AlphaFoldDB" id="A0A1X1XDN7"/>
<keyword evidence="3" id="KW-1185">Reference proteome</keyword>
<name>A0A1X1XDN7_9MYCO</name>
<dbReference type="EMBL" id="LQPE01000172">
    <property type="protein sequence ID" value="ORV96800.1"/>
    <property type="molecule type" value="Genomic_DNA"/>
</dbReference>
<dbReference type="RefSeq" id="WP_045375334.1">
    <property type="nucleotide sequence ID" value="NZ_BBKA01000024.1"/>
</dbReference>
<gene>
    <name evidence="2" type="ORF">AWC14_16420</name>
</gene>
<evidence type="ECO:0000313" key="2">
    <source>
        <dbReference type="EMBL" id="ORV96800.1"/>
    </source>
</evidence>
<evidence type="ECO:0000313" key="3">
    <source>
        <dbReference type="Proteomes" id="UP000193487"/>
    </source>
</evidence>
<accession>A0A1X1XDN7</accession>
<sequence length="108" mass="10678">MAAGPTAASDRQAGAAVEAPRARAVGAAVAHPAPAAEVPARRGQVDAEAAARGADAVRPELALVAQRAASPRAEAQGARRAAGTAAAVAAVARRRWSANRAGEAPERT</sequence>
<protein>
    <submittedName>
        <fullName evidence="2">Uncharacterized protein</fullName>
    </submittedName>
</protein>
<comment type="caution">
    <text evidence="2">The sequence shown here is derived from an EMBL/GenBank/DDBJ whole genome shotgun (WGS) entry which is preliminary data.</text>
</comment>
<feature type="region of interest" description="Disordered" evidence="1">
    <location>
        <begin position="1"/>
        <end position="20"/>
    </location>
</feature>
<proteinExistence type="predicted"/>
<dbReference type="Proteomes" id="UP000193487">
    <property type="component" value="Unassembled WGS sequence"/>
</dbReference>
<evidence type="ECO:0000256" key="1">
    <source>
        <dbReference type="SAM" id="MobiDB-lite"/>
    </source>
</evidence>
<reference evidence="2 3" key="1">
    <citation type="submission" date="2016-01" db="EMBL/GenBank/DDBJ databases">
        <title>The new phylogeny of the genus Mycobacterium.</title>
        <authorList>
            <person name="Tarcisio F."/>
            <person name="Conor M."/>
            <person name="Antonella G."/>
            <person name="Elisabetta G."/>
            <person name="Giulia F.S."/>
            <person name="Sara T."/>
            <person name="Anna F."/>
            <person name="Clotilde B."/>
            <person name="Roberto B."/>
            <person name="Veronica D.S."/>
            <person name="Fabio R."/>
            <person name="Monica P."/>
            <person name="Olivier J."/>
            <person name="Enrico T."/>
            <person name="Nicola S."/>
        </authorList>
    </citation>
    <scope>NUCLEOTIDE SEQUENCE [LARGE SCALE GENOMIC DNA]</scope>
    <source>
        <strain evidence="2 3">DSM 45166</strain>
    </source>
</reference>